<protein>
    <submittedName>
        <fullName evidence="2">Uncharacterized protein</fullName>
    </submittedName>
</protein>
<reference evidence="2" key="2">
    <citation type="submission" date="2025-09" db="UniProtKB">
        <authorList>
            <consortium name="Ensembl"/>
        </authorList>
    </citation>
    <scope>IDENTIFICATION</scope>
</reference>
<keyword evidence="1" id="KW-0472">Membrane</keyword>
<keyword evidence="3" id="KW-1185">Reference proteome</keyword>
<reference evidence="2" key="1">
    <citation type="submission" date="2025-08" db="UniProtKB">
        <authorList>
            <consortium name="Ensembl"/>
        </authorList>
    </citation>
    <scope>IDENTIFICATION</scope>
</reference>
<accession>A0A8C5ME08</accession>
<keyword evidence="1" id="KW-0812">Transmembrane</keyword>
<feature type="transmembrane region" description="Helical" evidence="1">
    <location>
        <begin position="37"/>
        <end position="57"/>
    </location>
</feature>
<evidence type="ECO:0000313" key="2">
    <source>
        <dbReference type="Ensembl" id="ENSLLEP00000011657.1"/>
    </source>
</evidence>
<dbReference type="OrthoDB" id="9565151at2759"/>
<evidence type="ECO:0000256" key="1">
    <source>
        <dbReference type="SAM" id="Phobius"/>
    </source>
</evidence>
<sequence>LPLLLRRFLFNFFFFWYIYFVFVPCISLFSPDDLTCNTVLFVSVYNHVFIVIIRYTCHHP</sequence>
<name>A0A8C5ME08_9ANUR</name>
<dbReference type="Ensembl" id="ENSLLET00000012125.1">
    <property type="protein sequence ID" value="ENSLLEP00000011657.1"/>
    <property type="gene ID" value="ENSLLEG00000007420.1"/>
</dbReference>
<organism evidence="2 3">
    <name type="scientific">Leptobrachium leishanense</name>
    <name type="common">Leishan spiny toad</name>
    <dbReference type="NCBI Taxonomy" id="445787"/>
    <lineage>
        <taxon>Eukaryota</taxon>
        <taxon>Metazoa</taxon>
        <taxon>Chordata</taxon>
        <taxon>Craniata</taxon>
        <taxon>Vertebrata</taxon>
        <taxon>Euteleostomi</taxon>
        <taxon>Amphibia</taxon>
        <taxon>Batrachia</taxon>
        <taxon>Anura</taxon>
        <taxon>Pelobatoidea</taxon>
        <taxon>Megophryidae</taxon>
        <taxon>Leptobrachium</taxon>
    </lineage>
</organism>
<proteinExistence type="predicted"/>
<keyword evidence="1" id="KW-1133">Transmembrane helix</keyword>
<dbReference type="Proteomes" id="UP000694569">
    <property type="component" value="Unplaced"/>
</dbReference>
<dbReference type="AlphaFoldDB" id="A0A8C5ME08"/>
<feature type="transmembrane region" description="Helical" evidence="1">
    <location>
        <begin position="12"/>
        <end position="31"/>
    </location>
</feature>
<evidence type="ECO:0000313" key="3">
    <source>
        <dbReference type="Proteomes" id="UP000694569"/>
    </source>
</evidence>